<evidence type="ECO:0000256" key="1">
    <source>
        <dbReference type="SAM" id="SignalP"/>
    </source>
</evidence>
<dbReference type="Proteomes" id="UP000315471">
    <property type="component" value="Unassembled WGS sequence"/>
</dbReference>
<sequence precursor="true">MKRTINRTLQSVAIVISVSAFVADFGLFGPPAAEADEVTITIKTESKKQEDSSTNRPFVGERPAVDVAVLLDTSNSMDGLIDQAKSQLWNIVQEFAKAKRAGKTPLLRVSVFEYGNTNLPATEGYIRQVVQLTDDLDKVSEALFALSTSGGDEYCGEVISEAIKRLDWNGEPNSYKAVFIAGNEPFTQGSVDYKMACRQAIDHGIIVNTIHCGDYQTGINGKWKDGAELAEGKYMNINQDEQVVHIKCPQDKIIIELNAELNKTYLWYGAEEKRKGYAANQAAQDSNAYGSGGLSSRAAAKSSSLYRNVGRDLVDTFEEDNEAVRKLEVEKFPAEMQGLSPEQRMEKIESMSKRRAEIKAKLAAVNRERLAYIAAEKAKAADESAEDTFGDAFSEAVRNQLQTSGFEIEN</sequence>
<organism evidence="3 4">
    <name type="scientific">Novipirellula aureliae</name>
    <dbReference type="NCBI Taxonomy" id="2527966"/>
    <lineage>
        <taxon>Bacteria</taxon>
        <taxon>Pseudomonadati</taxon>
        <taxon>Planctomycetota</taxon>
        <taxon>Planctomycetia</taxon>
        <taxon>Pirellulales</taxon>
        <taxon>Pirellulaceae</taxon>
        <taxon>Novipirellula</taxon>
    </lineage>
</organism>
<dbReference type="Pfam" id="PF00092">
    <property type="entry name" value="VWA"/>
    <property type="match status" value="1"/>
</dbReference>
<protein>
    <recommendedName>
        <fullName evidence="2">VWFA domain-containing protein</fullName>
    </recommendedName>
</protein>
<dbReference type="EMBL" id="SJPY01000001">
    <property type="protein sequence ID" value="TWU45492.1"/>
    <property type="molecule type" value="Genomic_DNA"/>
</dbReference>
<feature type="chain" id="PRO_5023136070" description="VWFA domain-containing protein" evidence="1">
    <location>
        <begin position="23"/>
        <end position="410"/>
    </location>
</feature>
<dbReference type="InterPro" id="IPR036465">
    <property type="entry name" value="vWFA_dom_sf"/>
</dbReference>
<comment type="caution">
    <text evidence="3">The sequence shown here is derived from an EMBL/GenBank/DDBJ whole genome shotgun (WGS) entry which is preliminary data.</text>
</comment>
<dbReference type="InterPro" id="IPR002035">
    <property type="entry name" value="VWF_A"/>
</dbReference>
<keyword evidence="4" id="KW-1185">Reference proteome</keyword>
<dbReference type="SUPFAM" id="SSF53300">
    <property type="entry name" value="vWA-like"/>
    <property type="match status" value="1"/>
</dbReference>
<feature type="domain" description="VWFA" evidence="2">
    <location>
        <begin position="64"/>
        <end position="247"/>
    </location>
</feature>
<dbReference type="SMART" id="SM00327">
    <property type="entry name" value="VWA"/>
    <property type="match status" value="1"/>
</dbReference>
<evidence type="ECO:0000313" key="4">
    <source>
        <dbReference type="Proteomes" id="UP000315471"/>
    </source>
</evidence>
<evidence type="ECO:0000313" key="3">
    <source>
        <dbReference type="EMBL" id="TWU45492.1"/>
    </source>
</evidence>
<feature type="signal peptide" evidence="1">
    <location>
        <begin position="1"/>
        <end position="22"/>
    </location>
</feature>
<accession>A0A5C6E955</accession>
<gene>
    <name evidence="3" type="ORF">Q31b_06640</name>
</gene>
<dbReference type="AlphaFoldDB" id="A0A5C6E955"/>
<reference evidence="3 4" key="1">
    <citation type="submission" date="2019-02" db="EMBL/GenBank/DDBJ databases">
        <title>Deep-cultivation of Planctomycetes and their phenomic and genomic characterization uncovers novel biology.</title>
        <authorList>
            <person name="Wiegand S."/>
            <person name="Jogler M."/>
            <person name="Boedeker C."/>
            <person name="Pinto D."/>
            <person name="Vollmers J."/>
            <person name="Rivas-Marin E."/>
            <person name="Kohn T."/>
            <person name="Peeters S.H."/>
            <person name="Heuer A."/>
            <person name="Rast P."/>
            <person name="Oberbeckmann S."/>
            <person name="Bunk B."/>
            <person name="Jeske O."/>
            <person name="Meyerdierks A."/>
            <person name="Storesund J.E."/>
            <person name="Kallscheuer N."/>
            <person name="Luecker S."/>
            <person name="Lage O.M."/>
            <person name="Pohl T."/>
            <person name="Merkel B.J."/>
            <person name="Hornburger P."/>
            <person name="Mueller R.-W."/>
            <person name="Bruemmer F."/>
            <person name="Labrenz M."/>
            <person name="Spormann A.M."/>
            <person name="Op Den Camp H."/>
            <person name="Overmann J."/>
            <person name="Amann R."/>
            <person name="Jetten M.S.M."/>
            <person name="Mascher T."/>
            <person name="Medema M.H."/>
            <person name="Devos D.P."/>
            <person name="Kaster A.-K."/>
            <person name="Ovreas L."/>
            <person name="Rohde M."/>
            <person name="Galperin M.Y."/>
            <person name="Jogler C."/>
        </authorList>
    </citation>
    <scope>NUCLEOTIDE SEQUENCE [LARGE SCALE GENOMIC DNA]</scope>
    <source>
        <strain evidence="3 4">Q31b</strain>
    </source>
</reference>
<dbReference type="CDD" id="cd00198">
    <property type="entry name" value="vWFA"/>
    <property type="match status" value="1"/>
</dbReference>
<dbReference type="Gene3D" id="3.40.50.410">
    <property type="entry name" value="von Willebrand factor, type A domain"/>
    <property type="match status" value="1"/>
</dbReference>
<evidence type="ECO:0000259" key="2">
    <source>
        <dbReference type="SMART" id="SM00327"/>
    </source>
</evidence>
<proteinExistence type="predicted"/>
<name>A0A5C6E955_9BACT</name>
<keyword evidence="1" id="KW-0732">Signal</keyword>